<evidence type="ECO:0000313" key="2">
    <source>
        <dbReference type="Proteomes" id="UP001346149"/>
    </source>
</evidence>
<name>A0AAN7LQM7_TRANT</name>
<accession>A0AAN7LQM7</accession>
<keyword evidence="2" id="KW-1185">Reference proteome</keyword>
<evidence type="ECO:0000313" key="1">
    <source>
        <dbReference type="EMBL" id="KAK4785091.1"/>
    </source>
</evidence>
<sequence length="56" mass="6150">MIVGKFWCITFSFLKYKFLAEVSSLWAKAIGTLFKGSSSALSIEESVEAFPQLGQG</sequence>
<organism evidence="1 2">
    <name type="scientific">Trapa natans</name>
    <name type="common">Water chestnut</name>
    <dbReference type="NCBI Taxonomy" id="22666"/>
    <lineage>
        <taxon>Eukaryota</taxon>
        <taxon>Viridiplantae</taxon>
        <taxon>Streptophyta</taxon>
        <taxon>Embryophyta</taxon>
        <taxon>Tracheophyta</taxon>
        <taxon>Spermatophyta</taxon>
        <taxon>Magnoliopsida</taxon>
        <taxon>eudicotyledons</taxon>
        <taxon>Gunneridae</taxon>
        <taxon>Pentapetalae</taxon>
        <taxon>rosids</taxon>
        <taxon>malvids</taxon>
        <taxon>Myrtales</taxon>
        <taxon>Lythraceae</taxon>
        <taxon>Trapa</taxon>
    </lineage>
</organism>
<comment type="caution">
    <text evidence="1">The sequence shown here is derived from an EMBL/GenBank/DDBJ whole genome shotgun (WGS) entry which is preliminary data.</text>
</comment>
<proteinExistence type="predicted"/>
<dbReference type="Proteomes" id="UP001346149">
    <property type="component" value="Unassembled WGS sequence"/>
</dbReference>
<protein>
    <submittedName>
        <fullName evidence="1">Uncharacterized protein</fullName>
    </submittedName>
</protein>
<reference evidence="1 2" key="1">
    <citation type="journal article" date="2023" name="Hortic Res">
        <title>Pangenome of water caltrop reveals structural variations and asymmetric subgenome divergence after allopolyploidization.</title>
        <authorList>
            <person name="Zhang X."/>
            <person name="Chen Y."/>
            <person name="Wang L."/>
            <person name="Yuan Y."/>
            <person name="Fang M."/>
            <person name="Shi L."/>
            <person name="Lu R."/>
            <person name="Comes H.P."/>
            <person name="Ma Y."/>
            <person name="Chen Y."/>
            <person name="Huang G."/>
            <person name="Zhou Y."/>
            <person name="Zheng Z."/>
            <person name="Qiu Y."/>
        </authorList>
    </citation>
    <scope>NUCLEOTIDE SEQUENCE [LARGE SCALE GENOMIC DNA]</scope>
    <source>
        <strain evidence="1">F231</strain>
    </source>
</reference>
<dbReference type="EMBL" id="JAXQNO010000013">
    <property type="protein sequence ID" value="KAK4785091.1"/>
    <property type="molecule type" value="Genomic_DNA"/>
</dbReference>
<gene>
    <name evidence="1" type="ORF">SAY86_001780</name>
</gene>
<dbReference type="AlphaFoldDB" id="A0AAN7LQM7"/>